<sequence>MSIDPPVVNTEGIEPWKWDDRYDFPRDLVGYGSSSHNPQWPANNKIAVSFVLNYEEGGEHTVLNGDLHSETHIREGGAGGAPKILERNVQVESEYEYGSRVGVWRIFRLFEKVGWPLTLYAVGMALEKNPAVARESVRLGFDVASHAYRWIDYHSMPAEEEKEMIRKGVECITELCGEAPAGWYYGRGSPRSQALVWEVYREMGLELRWYSDSYADDVPYWVDVPAEKEEEAPKGLLIVPYSYDCNDFRFSVNNGFAGPSDFYEHLKNAFDVLYEEGQNGMPKMMTIGLHCRVVGKPGRFAALKKFVEYIGEKEGVWVTTRTAIADHFRETFPYKKGLLA</sequence>
<proteinExistence type="predicted"/>
<dbReference type="Proteomes" id="UP001320706">
    <property type="component" value="Unassembled WGS sequence"/>
</dbReference>
<gene>
    <name evidence="1" type="ORF">M8818_002422</name>
</gene>
<evidence type="ECO:0000313" key="1">
    <source>
        <dbReference type="EMBL" id="KAK8214839.1"/>
    </source>
</evidence>
<comment type="caution">
    <text evidence="1">The sequence shown here is derived from an EMBL/GenBank/DDBJ whole genome shotgun (WGS) entry which is preliminary data.</text>
</comment>
<keyword evidence="2" id="KW-1185">Reference proteome</keyword>
<protein>
    <submittedName>
        <fullName evidence="1">Uncharacterized protein</fullName>
    </submittedName>
</protein>
<organism evidence="1 2">
    <name type="scientific">Zalaria obscura</name>
    <dbReference type="NCBI Taxonomy" id="2024903"/>
    <lineage>
        <taxon>Eukaryota</taxon>
        <taxon>Fungi</taxon>
        <taxon>Dikarya</taxon>
        <taxon>Ascomycota</taxon>
        <taxon>Pezizomycotina</taxon>
        <taxon>Dothideomycetes</taxon>
        <taxon>Dothideomycetidae</taxon>
        <taxon>Dothideales</taxon>
        <taxon>Zalariaceae</taxon>
        <taxon>Zalaria</taxon>
    </lineage>
</organism>
<name>A0ACC3SHQ2_9PEZI</name>
<evidence type="ECO:0000313" key="2">
    <source>
        <dbReference type="Proteomes" id="UP001320706"/>
    </source>
</evidence>
<dbReference type="EMBL" id="JAMKPW020000010">
    <property type="protein sequence ID" value="KAK8214839.1"/>
    <property type="molecule type" value="Genomic_DNA"/>
</dbReference>
<reference evidence="1" key="1">
    <citation type="submission" date="2024-02" db="EMBL/GenBank/DDBJ databases">
        <title>Metagenome Assembled Genome of Zalaria obscura JY119.</title>
        <authorList>
            <person name="Vighnesh L."/>
            <person name="Jagadeeshwari U."/>
            <person name="Venkata Ramana C."/>
            <person name="Sasikala C."/>
        </authorList>
    </citation>
    <scope>NUCLEOTIDE SEQUENCE</scope>
    <source>
        <strain evidence="1">JY119</strain>
    </source>
</reference>
<accession>A0ACC3SHQ2</accession>